<organism evidence="1 2">
    <name type="scientific">Choristoneura fumiferana</name>
    <name type="common">Spruce budworm moth</name>
    <name type="synonym">Archips fumiferana</name>
    <dbReference type="NCBI Taxonomy" id="7141"/>
    <lineage>
        <taxon>Eukaryota</taxon>
        <taxon>Metazoa</taxon>
        <taxon>Ecdysozoa</taxon>
        <taxon>Arthropoda</taxon>
        <taxon>Hexapoda</taxon>
        <taxon>Insecta</taxon>
        <taxon>Pterygota</taxon>
        <taxon>Neoptera</taxon>
        <taxon>Endopterygota</taxon>
        <taxon>Lepidoptera</taxon>
        <taxon>Glossata</taxon>
        <taxon>Ditrysia</taxon>
        <taxon>Tortricoidea</taxon>
        <taxon>Tortricidae</taxon>
        <taxon>Tortricinae</taxon>
        <taxon>Choristoneura</taxon>
    </lineage>
</organism>
<comment type="caution">
    <text evidence="1">The sequence shown here is derived from an EMBL/GenBank/DDBJ whole genome shotgun (WGS) entry which is preliminary data.</text>
</comment>
<name>A0ACC0JNH4_CHOFU</name>
<dbReference type="Proteomes" id="UP001064048">
    <property type="component" value="Chromosome 19"/>
</dbReference>
<evidence type="ECO:0000313" key="2">
    <source>
        <dbReference type="Proteomes" id="UP001064048"/>
    </source>
</evidence>
<sequence length="1246" mass="140519">MAAVAKKPLVALKPKGAPKGGVDTRRKSSDARRLSVQELEDLINKPSVPLQPKGDEGPPVIVDVHEKYSAVEDQTGYITVQVEGNPAPTFKFYKGITEIIEGGRFKFVTAEGGHITLCIRKIKQNDEGTYKIVVSNIHGEDSAEMKLYVSDASGNDFRAMLKQRKYKQFREEKEDPDWGDLKEVEKPVPALKKVEKGLETGYFEEDGFIVVVSEGVEVYKFPADRRKNSSNWSWFKGIFDIKRRMSLQEIIPDWPTLMEAVKVKRSHNRRPSLAELIPDWPVLHSFKRDEKQESYLKPLIDQFVKEGKDKKAVFEAQFSKPNAKPKWFLRKDELFAGSKYKMVNEESSYKLIIMNPKVEDEGKITIELAGISCTAFLHVEEADPCYTFTKPLKKSISGYTAHETTLECAVSNSLAIVSWWKGDTRLEDGDVYQISKDLSGVCRLVIKSAKFEDAGKYTCKLEKQPDKTETDVKIVEYPYKFTKVLKSQQAIEKDTITLLCELDDAGGEVQWFKNDEPLKTDKRVTVVKDGRKRKVIIKDAKVTDAGNYKCTTNADETKCELIVNYSNRFNKKLKDTEAIERDKVVLEVELQDQTAEAVWSFNGQPIVPNERIEIKNLGGGKHQLIFNKLEMEDEGEILCESGKLSSSCKLTVKKGESKPTIECPDEFNGPAGQPFVIEVPYKITGTRQTPIEAKLWKDGKVLPVKEVEVVVEQDKVLFKIKKPTREGTGKYQIKLSNAQGEDAKDVHINMQSVPTPPQDVEVAEVFQTSCVVAWKAPQDDGGSPIVKYIIERQDLSLKAGWDNVAEVPLGQPTKFKVDDLVAKKTYKFRIRAVNKIGSSEPGLFAKPVLAKDPWDEPSKPKNVELTDWDKDHADLKWQKPDNDGGAPITGYVIEYKEKFGKDWVKGKEVPGDCLSVTQDGLKEGGTYEFRVRAINKAGPGEPSDTTKPIIAKCRFVKPYIIGEGLQNMIIKKGQVITFDIKYGGEPEPEVKWMKGEEEIKDDGERITIDKYEKNTVLNVRKTTRPDSGKYKLVLTNSSGTCESIADVVVLDKPNRPNGPIEVVDIRAEKATVKWEKPDDWKGSDITGYTLEKMDMDTGNWVPCGECGPEPTQFQVKGLTPNHKYKFRVRAVNKEGESEPLETDGFIVAKNPYDPPKAPSKPVIIDYDNQSVTLKWEPPTDNGGRPILGYVVVKTEDTKTEYKVEGLKEKMIYQFRVKAYNKAGVVAREYKACEHGTYQDREPRVPH</sequence>
<accession>A0ACC0JNH4</accession>
<keyword evidence="2" id="KW-1185">Reference proteome</keyword>
<protein>
    <submittedName>
        <fullName evidence="1">Uncharacterized protein</fullName>
    </submittedName>
</protein>
<gene>
    <name evidence="1" type="ORF">MSG28_011461</name>
</gene>
<dbReference type="EMBL" id="CM046119">
    <property type="protein sequence ID" value="KAI8425647.1"/>
    <property type="molecule type" value="Genomic_DNA"/>
</dbReference>
<proteinExistence type="predicted"/>
<reference evidence="1 2" key="1">
    <citation type="journal article" date="2022" name="Genome Biol. Evol.">
        <title>The Spruce Budworm Genome: Reconstructing the Evolutionary History of Antifreeze Proteins.</title>
        <authorList>
            <person name="Beliveau C."/>
            <person name="Gagne P."/>
            <person name="Picq S."/>
            <person name="Vernygora O."/>
            <person name="Keeling C.I."/>
            <person name="Pinkney K."/>
            <person name="Doucet D."/>
            <person name="Wen F."/>
            <person name="Johnston J.S."/>
            <person name="Maaroufi H."/>
            <person name="Boyle B."/>
            <person name="Laroche J."/>
            <person name="Dewar K."/>
            <person name="Juretic N."/>
            <person name="Blackburn G."/>
            <person name="Nisole A."/>
            <person name="Brunet B."/>
            <person name="Brandao M."/>
            <person name="Lumley L."/>
            <person name="Duan J."/>
            <person name="Quan G."/>
            <person name="Lucarotti C.J."/>
            <person name="Roe A.D."/>
            <person name="Sperling F.A.H."/>
            <person name="Levesque R.C."/>
            <person name="Cusson M."/>
        </authorList>
    </citation>
    <scope>NUCLEOTIDE SEQUENCE [LARGE SCALE GENOMIC DNA]</scope>
    <source>
        <strain evidence="1">Glfc:IPQL:Cfum</strain>
    </source>
</reference>
<evidence type="ECO:0000313" key="1">
    <source>
        <dbReference type="EMBL" id="KAI8425647.1"/>
    </source>
</evidence>